<dbReference type="VEuPathDB" id="TrichDB:TVAG_252460"/>
<gene>
    <name evidence="1" type="ORF">TVAG_252460</name>
</gene>
<dbReference type="RefSeq" id="XP_001327656.1">
    <property type="nucleotide sequence ID" value="XM_001327621.1"/>
</dbReference>
<keyword evidence="2" id="KW-1185">Reference proteome</keyword>
<dbReference type="InParanoid" id="A2DVY8"/>
<organism evidence="1 2">
    <name type="scientific">Trichomonas vaginalis (strain ATCC PRA-98 / G3)</name>
    <dbReference type="NCBI Taxonomy" id="412133"/>
    <lineage>
        <taxon>Eukaryota</taxon>
        <taxon>Metamonada</taxon>
        <taxon>Parabasalia</taxon>
        <taxon>Trichomonadida</taxon>
        <taxon>Trichomonadidae</taxon>
        <taxon>Trichomonas</taxon>
    </lineage>
</organism>
<evidence type="ECO:0000313" key="2">
    <source>
        <dbReference type="Proteomes" id="UP000001542"/>
    </source>
</evidence>
<dbReference type="VEuPathDB" id="TrichDB:TVAGG3_0845890"/>
<dbReference type="KEGG" id="tva:4773436"/>
<dbReference type="AlphaFoldDB" id="A2DVY8"/>
<dbReference type="Proteomes" id="UP000001542">
    <property type="component" value="Unassembled WGS sequence"/>
</dbReference>
<reference evidence="1" key="1">
    <citation type="submission" date="2006-10" db="EMBL/GenBank/DDBJ databases">
        <authorList>
            <person name="Amadeo P."/>
            <person name="Zhao Q."/>
            <person name="Wortman J."/>
            <person name="Fraser-Liggett C."/>
            <person name="Carlton J."/>
        </authorList>
    </citation>
    <scope>NUCLEOTIDE SEQUENCE</scope>
    <source>
        <strain evidence="1">G3</strain>
    </source>
</reference>
<proteinExistence type="predicted"/>
<evidence type="ECO:0000313" key="1">
    <source>
        <dbReference type="EMBL" id="EAY15433.1"/>
    </source>
</evidence>
<name>A2DVY8_TRIV3</name>
<accession>A2DVY8</accession>
<dbReference type="EMBL" id="DS113256">
    <property type="protein sequence ID" value="EAY15433.1"/>
    <property type="molecule type" value="Genomic_DNA"/>
</dbReference>
<protein>
    <submittedName>
        <fullName evidence="1">Uncharacterized protein</fullName>
    </submittedName>
</protein>
<reference evidence="1" key="2">
    <citation type="journal article" date="2007" name="Science">
        <title>Draft genome sequence of the sexually transmitted pathogen Trichomonas vaginalis.</title>
        <authorList>
            <person name="Carlton J.M."/>
            <person name="Hirt R.P."/>
            <person name="Silva J.C."/>
            <person name="Delcher A.L."/>
            <person name="Schatz M."/>
            <person name="Zhao Q."/>
            <person name="Wortman J.R."/>
            <person name="Bidwell S.L."/>
            <person name="Alsmark U.C.M."/>
            <person name="Besteiro S."/>
            <person name="Sicheritz-Ponten T."/>
            <person name="Noel C.J."/>
            <person name="Dacks J.B."/>
            <person name="Foster P.G."/>
            <person name="Simillion C."/>
            <person name="Van de Peer Y."/>
            <person name="Miranda-Saavedra D."/>
            <person name="Barton G.J."/>
            <person name="Westrop G.D."/>
            <person name="Mueller S."/>
            <person name="Dessi D."/>
            <person name="Fiori P.L."/>
            <person name="Ren Q."/>
            <person name="Paulsen I."/>
            <person name="Zhang H."/>
            <person name="Bastida-Corcuera F.D."/>
            <person name="Simoes-Barbosa A."/>
            <person name="Brown M.T."/>
            <person name="Hayes R.D."/>
            <person name="Mukherjee M."/>
            <person name="Okumura C.Y."/>
            <person name="Schneider R."/>
            <person name="Smith A.J."/>
            <person name="Vanacova S."/>
            <person name="Villalvazo M."/>
            <person name="Haas B.J."/>
            <person name="Pertea M."/>
            <person name="Feldblyum T.V."/>
            <person name="Utterback T.R."/>
            <person name="Shu C.L."/>
            <person name="Osoegawa K."/>
            <person name="de Jong P.J."/>
            <person name="Hrdy I."/>
            <person name="Horvathova L."/>
            <person name="Zubacova Z."/>
            <person name="Dolezal P."/>
            <person name="Malik S.B."/>
            <person name="Logsdon J.M. Jr."/>
            <person name="Henze K."/>
            <person name="Gupta A."/>
            <person name="Wang C.C."/>
            <person name="Dunne R.L."/>
            <person name="Upcroft J.A."/>
            <person name="Upcroft P."/>
            <person name="White O."/>
            <person name="Salzberg S.L."/>
            <person name="Tang P."/>
            <person name="Chiu C.-H."/>
            <person name="Lee Y.-S."/>
            <person name="Embley T.M."/>
            <person name="Coombs G.H."/>
            <person name="Mottram J.C."/>
            <person name="Tachezy J."/>
            <person name="Fraser-Liggett C.M."/>
            <person name="Johnson P.J."/>
        </authorList>
    </citation>
    <scope>NUCLEOTIDE SEQUENCE [LARGE SCALE GENOMIC DNA]</scope>
    <source>
        <strain evidence="1">G3</strain>
    </source>
</reference>
<sequence length="292" mass="32741">MTLRFQSYNNDIQGINHDLEVFSSVFENHNTCPIFVEQQIDLSVKSCIFSSCNSSRTMNFVNTRTPSTVGFDGKIFKFEFNSIFNCSSTNIGITVSRSDSMQIYDHISCDSCKNSNSGLNPNFGSTQMTEINVSNYNSPLGNGAIFVGNNPILYRVSNSNLINNSLMSTYFMASRENAKLNLTINVNFVQNKCKTALLNMVRYAHLYQNICIFQNSFPTLLIIDDSITTTSHILSSKTDNTTLSNSLEVTDFTTNLISDFTILFSPVPIFISACANQNRLMFLLFITPMIIM</sequence>